<sequence length="117" mass="12522">RRPSAARPGAVCSAAAPRASATAAARRRRRRRCCWWWCSRTRCCRGLGGACGAGSARGPTSLGLDAAAPPPPRCRRHRTWRRRRCLLDRSGLGLRGRGATARACRGASSSAWCSSSS</sequence>
<reference evidence="1 2" key="3">
    <citation type="journal article" date="2013" name="Rice">
        <title>Improvement of the Oryza sativa Nipponbare reference genome using next generation sequence and optical map data.</title>
        <authorList>
            <person name="Kawahara Y."/>
            <person name="de la Bastide M."/>
            <person name="Hamilton J.P."/>
            <person name="Kanamori H."/>
            <person name="McCombie W.R."/>
            <person name="Ouyang S."/>
            <person name="Schwartz D.C."/>
            <person name="Tanaka T."/>
            <person name="Wu J."/>
            <person name="Zhou S."/>
            <person name="Childs K.L."/>
            <person name="Davidson R.M."/>
            <person name="Lin H."/>
            <person name="Quesada-Ocampo L."/>
            <person name="Vaillancourt B."/>
            <person name="Sakai H."/>
            <person name="Lee S.S."/>
            <person name="Kim J."/>
            <person name="Numa H."/>
            <person name="Itoh T."/>
            <person name="Buell C.R."/>
            <person name="Matsumoto T."/>
        </authorList>
    </citation>
    <scope>NUCLEOTIDE SEQUENCE [LARGE SCALE GENOMIC DNA]</scope>
    <source>
        <strain evidence="2">cv. Nipponbare</strain>
    </source>
</reference>
<gene>
    <name evidence="1" type="ordered locus">Os02g0786450</name>
    <name evidence="1" type="ORF">OSNPB_020786450</name>
</gene>
<proteinExistence type="predicted"/>
<feature type="non-terminal residue" evidence="1">
    <location>
        <position position="1"/>
    </location>
</feature>
<reference evidence="1 2" key="2">
    <citation type="journal article" date="2013" name="Plant Cell Physiol.">
        <title>Rice Annotation Project Database (RAP-DB): an integrative and interactive database for rice genomics.</title>
        <authorList>
            <person name="Sakai H."/>
            <person name="Lee S.S."/>
            <person name="Tanaka T."/>
            <person name="Numa H."/>
            <person name="Kim J."/>
            <person name="Kawahara Y."/>
            <person name="Wakimoto H."/>
            <person name="Yang C.C."/>
            <person name="Iwamoto M."/>
            <person name="Abe T."/>
            <person name="Yamada Y."/>
            <person name="Muto A."/>
            <person name="Inokuchi H."/>
            <person name="Ikemura T."/>
            <person name="Matsumoto T."/>
            <person name="Sasaki T."/>
            <person name="Itoh T."/>
        </authorList>
    </citation>
    <scope>NUCLEOTIDE SEQUENCE [LARGE SCALE GENOMIC DNA]</scope>
    <source>
        <strain evidence="2">cv. Nipponbare</strain>
    </source>
</reference>
<organism evidence="1 2">
    <name type="scientific">Oryza sativa subsp. japonica</name>
    <name type="common">Rice</name>
    <dbReference type="NCBI Taxonomy" id="39947"/>
    <lineage>
        <taxon>Eukaryota</taxon>
        <taxon>Viridiplantae</taxon>
        <taxon>Streptophyta</taxon>
        <taxon>Embryophyta</taxon>
        <taxon>Tracheophyta</taxon>
        <taxon>Spermatophyta</taxon>
        <taxon>Magnoliopsida</taxon>
        <taxon>Liliopsida</taxon>
        <taxon>Poales</taxon>
        <taxon>Poaceae</taxon>
        <taxon>BOP clade</taxon>
        <taxon>Oryzoideae</taxon>
        <taxon>Oryzeae</taxon>
        <taxon>Oryzinae</taxon>
        <taxon>Oryza</taxon>
        <taxon>Oryza sativa</taxon>
    </lineage>
</organism>
<evidence type="ECO:0000313" key="1">
    <source>
        <dbReference type="EMBL" id="BAS81275.1"/>
    </source>
</evidence>
<dbReference type="Gramene" id="Os02t0786450-00">
    <property type="protein sequence ID" value="Os02t0786450-00"/>
    <property type="gene ID" value="Os02g0786450"/>
</dbReference>
<dbReference type="EMBL" id="AP014958">
    <property type="protein sequence ID" value="BAS81275.1"/>
    <property type="molecule type" value="Genomic_DNA"/>
</dbReference>
<evidence type="ECO:0000313" key="2">
    <source>
        <dbReference type="Proteomes" id="UP000059680"/>
    </source>
</evidence>
<dbReference type="AlphaFoldDB" id="A0A0P0VQG7"/>
<protein>
    <submittedName>
        <fullName evidence="1">Os02g0786450 protein</fullName>
    </submittedName>
</protein>
<reference evidence="2" key="1">
    <citation type="journal article" date="2005" name="Nature">
        <title>The map-based sequence of the rice genome.</title>
        <authorList>
            <consortium name="International rice genome sequencing project (IRGSP)"/>
            <person name="Matsumoto T."/>
            <person name="Wu J."/>
            <person name="Kanamori H."/>
            <person name="Katayose Y."/>
            <person name="Fujisawa M."/>
            <person name="Namiki N."/>
            <person name="Mizuno H."/>
            <person name="Yamamoto K."/>
            <person name="Antonio B.A."/>
            <person name="Baba T."/>
            <person name="Sakata K."/>
            <person name="Nagamura Y."/>
            <person name="Aoki H."/>
            <person name="Arikawa K."/>
            <person name="Arita K."/>
            <person name="Bito T."/>
            <person name="Chiden Y."/>
            <person name="Fujitsuka N."/>
            <person name="Fukunaka R."/>
            <person name="Hamada M."/>
            <person name="Harada C."/>
            <person name="Hayashi A."/>
            <person name="Hijishita S."/>
            <person name="Honda M."/>
            <person name="Hosokawa S."/>
            <person name="Ichikawa Y."/>
            <person name="Idonuma A."/>
            <person name="Iijima M."/>
            <person name="Ikeda M."/>
            <person name="Ikeno M."/>
            <person name="Ito K."/>
            <person name="Ito S."/>
            <person name="Ito T."/>
            <person name="Ito Y."/>
            <person name="Ito Y."/>
            <person name="Iwabuchi A."/>
            <person name="Kamiya K."/>
            <person name="Karasawa W."/>
            <person name="Kurita K."/>
            <person name="Katagiri S."/>
            <person name="Kikuta A."/>
            <person name="Kobayashi H."/>
            <person name="Kobayashi N."/>
            <person name="Machita K."/>
            <person name="Maehara T."/>
            <person name="Masukawa M."/>
            <person name="Mizubayashi T."/>
            <person name="Mukai Y."/>
            <person name="Nagasaki H."/>
            <person name="Nagata Y."/>
            <person name="Naito S."/>
            <person name="Nakashima M."/>
            <person name="Nakama Y."/>
            <person name="Nakamichi Y."/>
            <person name="Nakamura M."/>
            <person name="Meguro A."/>
            <person name="Negishi M."/>
            <person name="Ohta I."/>
            <person name="Ohta T."/>
            <person name="Okamoto M."/>
            <person name="Ono N."/>
            <person name="Saji S."/>
            <person name="Sakaguchi M."/>
            <person name="Sakai K."/>
            <person name="Shibata M."/>
            <person name="Shimokawa T."/>
            <person name="Song J."/>
            <person name="Takazaki Y."/>
            <person name="Terasawa K."/>
            <person name="Tsugane M."/>
            <person name="Tsuji K."/>
            <person name="Ueda S."/>
            <person name="Waki K."/>
            <person name="Yamagata H."/>
            <person name="Yamamoto M."/>
            <person name="Yamamoto S."/>
            <person name="Yamane H."/>
            <person name="Yoshiki S."/>
            <person name="Yoshihara R."/>
            <person name="Yukawa K."/>
            <person name="Zhong H."/>
            <person name="Yano M."/>
            <person name="Yuan Q."/>
            <person name="Ouyang S."/>
            <person name="Liu J."/>
            <person name="Jones K.M."/>
            <person name="Gansberger K."/>
            <person name="Moffat K."/>
            <person name="Hill J."/>
            <person name="Bera J."/>
            <person name="Fadrosh D."/>
            <person name="Jin S."/>
            <person name="Johri S."/>
            <person name="Kim M."/>
            <person name="Overton L."/>
            <person name="Reardon M."/>
            <person name="Tsitrin T."/>
            <person name="Vuong H."/>
            <person name="Weaver B."/>
            <person name="Ciecko A."/>
            <person name="Tallon L."/>
            <person name="Jackson J."/>
            <person name="Pai G."/>
            <person name="Aken S.V."/>
            <person name="Utterback T."/>
            <person name="Reidmuller S."/>
            <person name="Feldblyum T."/>
            <person name="Hsiao J."/>
            <person name="Zismann V."/>
            <person name="Iobst S."/>
            <person name="de Vazeille A.R."/>
            <person name="Buell C.R."/>
            <person name="Ying K."/>
            <person name="Li Y."/>
            <person name="Lu T."/>
            <person name="Huang Y."/>
            <person name="Zhao Q."/>
            <person name="Feng Q."/>
            <person name="Zhang L."/>
            <person name="Zhu J."/>
            <person name="Weng Q."/>
            <person name="Mu J."/>
            <person name="Lu Y."/>
            <person name="Fan D."/>
            <person name="Liu Y."/>
            <person name="Guan J."/>
            <person name="Zhang Y."/>
            <person name="Yu S."/>
            <person name="Liu X."/>
            <person name="Zhang Y."/>
            <person name="Hong G."/>
            <person name="Han B."/>
            <person name="Choisne N."/>
            <person name="Demange N."/>
            <person name="Orjeda G."/>
            <person name="Samain S."/>
            <person name="Cattolico L."/>
            <person name="Pelletier E."/>
            <person name="Couloux A."/>
            <person name="Segurens B."/>
            <person name="Wincker P."/>
            <person name="D'Hont A."/>
            <person name="Scarpelli C."/>
            <person name="Weissenbach J."/>
            <person name="Salanoubat M."/>
            <person name="Quetier F."/>
            <person name="Yu Y."/>
            <person name="Kim H.R."/>
            <person name="Rambo T."/>
            <person name="Currie J."/>
            <person name="Collura K."/>
            <person name="Luo M."/>
            <person name="Yang T."/>
            <person name="Ammiraju J.S.S."/>
            <person name="Engler F."/>
            <person name="Soderlund C."/>
            <person name="Wing R.A."/>
            <person name="Palmer L.E."/>
            <person name="de la Bastide M."/>
            <person name="Spiegel L."/>
            <person name="Nascimento L."/>
            <person name="Zutavern T."/>
            <person name="O'Shaughnessy A."/>
            <person name="Dike S."/>
            <person name="Dedhia N."/>
            <person name="Preston R."/>
            <person name="Balija V."/>
            <person name="McCombie W.R."/>
            <person name="Chow T."/>
            <person name="Chen H."/>
            <person name="Chung M."/>
            <person name="Chen C."/>
            <person name="Shaw J."/>
            <person name="Wu H."/>
            <person name="Hsiao K."/>
            <person name="Chao Y."/>
            <person name="Chu M."/>
            <person name="Cheng C."/>
            <person name="Hour A."/>
            <person name="Lee P."/>
            <person name="Lin S."/>
            <person name="Lin Y."/>
            <person name="Liou J."/>
            <person name="Liu S."/>
            <person name="Hsing Y."/>
            <person name="Raghuvanshi S."/>
            <person name="Mohanty A."/>
            <person name="Bharti A.K."/>
            <person name="Gaur A."/>
            <person name="Gupta V."/>
            <person name="Kumar D."/>
            <person name="Ravi V."/>
            <person name="Vij S."/>
            <person name="Kapur A."/>
            <person name="Khurana P."/>
            <person name="Khurana P."/>
            <person name="Khurana J.P."/>
            <person name="Tyagi A.K."/>
            <person name="Gaikwad K."/>
            <person name="Singh A."/>
            <person name="Dalal V."/>
            <person name="Srivastava S."/>
            <person name="Dixit A."/>
            <person name="Pal A.K."/>
            <person name="Ghazi I.A."/>
            <person name="Yadav M."/>
            <person name="Pandit A."/>
            <person name="Bhargava A."/>
            <person name="Sureshbabu K."/>
            <person name="Batra K."/>
            <person name="Sharma T.R."/>
            <person name="Mohapatra T."/>
            <person name="Singh N.K."/>
            <person name="Messing J."/>
            <person name="Nelson A.B."/>
            <person name="Fuks G."/>
            <person name="Kavchok S."/>
            <person name="Keizer G."/>
            <person name="Linton E."/>
            <person name="Llaca V."/>
            <person name="Song R."/>
            <person name="Tanyolac B."/>
            <person name="Young S."/>
            <person name="Ho-Il K."/>
            <person name="Hahn J.H."/>
            <person name="Sangsakoo G."/>
            <person name="Vanavichit A."/>
            <person name="de Mattos Luiz.A.T."/>
            <person name="Zimmer P.D."/>
            <person name="Malone G."/>
            <person name="Dellagostin O."/>
            <person name="de Oliveira A.C."/>
            <person name="Bevan M."/>
            <person name="Bancroft I."/>
            <person name="Minx P."/>
            <person name="Cordum H."/>
            <person name="Wilson R."/>
            <person name="Cheng Z."/>
            <person name="Jin W."/>
            <person name="Jiang J."/>
            <person name="Leong S.A."/>
            <person name="Iwama H."/>
            <person name="Gojobori T."/>
            <person name="Itoh T."/>
            <person name="Niimura Y."/>
            <person name="Fujii Y."/>
            <person name="Habara T."/>
            <person name="Sakai H."/>
            <person name="Sato Y."/>
            <person name="Wilson G."/>
            <person name="Kumar K."/>
            <person name="McCouch S."/>
            <person name="Juretic N."/>
            <person name="Hoen D."/>
            <person name="Wright S."/>
            <person name="Bruskiewich R."/>
            <person name="Bureau T."/>
            <person name="Miyao A."/>
            <person name="Hirochika H."/>
            <person name="Nishikawa T."/>
            <person name="Kadowaki K."/>
            <person name="Sugiura M."/>
            <person name="Burr B."/>
            <person name="Sasaki T."/>
        </authorList>
    </citation>
    <scope>NUCLEOTIDE SEQUENCE [LARGE SCALE GENOMIC DNA]</scope>
    <source>
        <strain evidence="2">cv. Nipponbare</strain>
    </source>
</reference>
<dbReference type="PaxDb" id="39947-A0A0P0VQG7"/>
<dbReference type="InParanoid" id="A0A0P0VQG7"/>
<accession>A0A0P0VQG7</accession>
<name>A0A0P0VQG7_ORYSJ</name>
<dbReference type="Proteomes" id="UP000059680">
    <property type="component" value="Chromosome 2"/>
</dbReference>
<keyword evidence="2" id="KW-1185">Reference proteome</keyword>